<comment type="similarity">
    <text evidence="1">Belongs to the 'GDSL' lipolytic enzyme family.</text>
</comment>
<evidence type="ECO:0000259" key="3">
    <source>
        <dbReference type="Pfam" id="PF13472"/>
    </source>
</evidence>
<keyword evidence="2" id="KW-0378">Hydrolase</keyword>
<dbReference type="InterPro" id="IPR036514">
    <property type="entry name" value="SGNH_hydro_sf"/>
</dbReference>
<dbReference type="PANTHER" id="PTHR43695:SF1">
    <property type="entry name" value="RHAMNOGALACTURONAN ACETYLESTERASE"/>
    <property type="match status" value="1"/>
</dbReference>
<dbReference type="Gene3D" id="2.60.120.430">
    <property type="entry name" value="Galactose-binding lectin"/>
    <property type="match status" value="1"/>
</dbReference>
<keyword evidence="5" id="KW-1185">Reference proteome</keyword>
<dbReference type="EMBL" id="WHOB01000043">
    <property type="protein sequence ID" value="NOU80402.1"/>
    <property type="molecule type" value="Genomic_DNA"/>
</dbReference>
<comment type="caution">
    <text evidence="4">The sequence shown here is derived from an EMBL/GenBank/DDBJ whole genome shotgun (WGS) entry which is preliminary data.</text>
</comment>
<dbReference type="InterPro" id="IPR013830">
    <property type="entry name" value="SGNH_hydro"/>
</dbReference>
<evidence type="ECO:0000256" key="2">
    <source>
        <dbReference type="ARBA" id="ARBA00022801"/>
    </source>
</evidence>
<feature type="domain" description="SGNH hydrolase-type esterase" evidence="3">
    <location>
        <begin position="139"/>
        <end position="329"/>
    </location>
</feature>
<dbReference type="SUPFAM" id="SSF52266">
    <property type="entry name" value="SGNH hydrolase"/>
    <property type="match status" value="1"/>
</dbReference>
<dbReference type="RefSeq" id="WP_171718056.1">
    <property type="nucleotide sequence ID" value="NZ_WHOB01000043.1"/>
</dbReference>
<dbReference type="Gene3D" id="3.40.50.1110">
    <property type="entry name" value="SGNH hydrolase"/>
    <property type="match status" value="1"/>
</dbReference>
<dbReference type="SUPFAM" id="SSF49785">
    <property type="entry name" value="Galactose-binding domain-like"/>
    <property type="match status" value="1"/>
</dbReference>
<protein>
    <submittedName>
        <fullName evidence="4">GDSL family lipase</fullName>
    </submittedName>
</protein>
<gene>
    <name evidence="4" type="ORF">GC101_16155</name>
</gene>
<evidence type="ECO:0000313" key="5">
    <source>
        <dbReference type="Proteomes" id="UP000596857"/>
    </source>
</evidence>
<dbReference type="InterPro" id="IPR037459">
    <property type="entry name" value="RhgT-like"/>
</dbReference>
<evidence type="ECO:0000256" key="1">
    <source>
        <dbReference type="ARBA" id="ARBA00008668"/>
    </source>
</evidence>
<evidence type="ECO:0000313" key="4">
    <source>
        <dbReference type="EMBL" id="NOU80402.1"/>
    </source>
</evidence>
<accession>A0ABX1YHB1</accession>
<dbReference type="Pfam" id="PF13472">
    <property type="entry name" value="Lipase_GDSL_2"/>
    <property type="match status" value="1"/>
</dbReference>
<reference evidence="4 5" key="1">
    <citation type="submission" date="2019-10" db="EMBL/GenBank/DDBJ databases">
        <title>Description of Paenibacillus terricola sp. nov.</title>
        <authorList>
            <person name="Carlier A."/>
            <person name="Qi S."/>
        </authorList>
    </citation>
    <scope>NUCLEOTIDE SEQUENCE [LARGE SCALE GENOMIC DNA]</scope>
    <source>
        <strain evidence="4 5">LMG 31459</strain>
    </source>
</reference>
<dbReference type="InterPro" id="IPR008979">
    <property type="entry name" value="Galactose-bd-like_sf"/>
</dbReference>
<dbReference type="Proteomes" id="UP000596857">
    <property type="component" value="Unassembled WGS sequence"/>
</dbReference>
<sequence>MIFNYSFVPALDSLYDMEKGYGFAAAPAGSKNEELKDSWPGDYFSPIVPTLLMDVPNGNYTVTLEIGSPDTSAVTTVREGLGRIRLFEVKTGPGEITTRIFAVHVEDGVLKLAFGGAAPSVRQVTVNRVSSITTLFLAGDSTVTDQASGQFPYTGWGQMIGLYLDEDIAVANHARSGRSARTFIEENRLLRIAKRLRKGDFLLVQFAHNDEKETEEGAGPFTTYQHYLKQYIDLARSAGAYPVLVAPMHRRFFEEDGAIRNTHGEYIEAMRQLAVRGAVPFVDLASLSKVYFEELGEARSKQVFLWAEPGQYANLPEGAEDNTHFSEAGAIEMARLVAKGIQQSEADKLKQHLISNIGGSLI</sequence>
<dbReference type="PANTHER" id="PTHR43695">
    <property type="entry name" value="PUTATIVE (AFU_ORTHOLOGUE AFUA_2G17250)-RELATED"/>
    <property type="match status" value="1"/>
</dbReference>
<organism evidence="4 5">
    <name type="scientific">Paenibacillus phytohabitans</name>
    <dbReference type="NCBI Taxonomy" id="2654978"/>
    <lineage>
        <taxon>Bacteria</taxon>
        <taxon>Bacillati</taxon>
        <taxon>Bacillota</taxon>
        <taxon>Bacilli</taxon>
        <taxon>Bacillales</taxon>
        <taxon>Paenibacillaceae</taxon>
        <taxon>Paenibacillus</taxon>
    </lineage>
</organism>
<name>A0ABX1YHB1_9BACL</name>
<dbReference type="CDD" id="cd01821">
    <property type="entry name" value="Rhamnogalacturan_acetylesterase_like"/>
    <property type="match status" value="1"/>
</dbReference>
<proteinExistence type="inferred from homology"/>